<gene>
    <name evidence="2" type="ORF">H6G14_16730</name>
</gene>
<name>A0ABR8BHD9_9NOSO</name>
<dbReference type="Proteomes" id="UP000621307">
    <property type="component" value="Unassembled WGS sequence"/>
</dbReference>
<reference evidence="2 3" key="1">
    <citation type="journal article" date="2020" name="ISME J.">
        <title>Comparative genomics reveals insights into cyanobacterial evolution and habitat adaptation.</title>
        <authorList>
            <person name="Chen M.Y."/>
            <person name="Teng W.K."/>
            <person name="Zhao L."/>
            <person name="Hu C.X."/>
            <person name="Zhou Y.K."/>
            <person name="Han B.P."/>
            <person name="Song L.R."/>
            <person name="Shu W.S."/>
        </authorList>
    </citation>
    <scope>NUCLEOTIDE SEQUENCE [LARGE SCALE GENOMIC DNA]</scope>
    <source>
        <strain evidence="2 3">FACHB-3921</strain>
    </source>
</reference>
<evidence type="ECO:0000313" key="3">
    <source>
        <dbReference type="Proteomes" id="UP000621307"/>
    </source>
</evidence>
<protein>
    <submittedName>
        <fullName evidence="2">Rpn family recombination-promoting nuclease/putative transposase</fullName>
    </submittedName>
</protein>
<dbReference type="InterPro" id="IPR025587">
    <property type="entry name" value="DUF4351"/>
</dbReference>
<organism evidence="2 3">
    <name type="scientific">Nostoc parmelioides FACHB-3921</name>
    <dbReference type="NCBI Taxonomy" id="2692909"/>
    <lineage>
        <taxon>Bacteria</taxon>
        <taxon>Bacillati</taxon>
        <taxon>Cyanobacteriota</taxon>
        <taxon>Cyanophyceae</taxon>
        <taxon>Nostocales</taxon>
        <taxon>Nostocaceae</taxon>
        <taxon>Nostoc</taxon>
    </lineage>
</organism>
<sequence length="278" mass="32212">MSFDNVCKALAEKYPKDFIRWLIGEESTNVKVLKTELSLEPIRADSVIFLQTGNLILHIEFQTLTQSTPAIPFRMLDYSVRLKRQYKCRIAQVVIFLQETDDEIAFTEEYVNETTIHRYRAVRMWEQDSSLFLGNLALLPLAPLCQTDSPRDLLSQVAQEVARISDRETRQNTAAYTEILAGLRFEKGLIRQLLSEDIMQESVIYQDILQKGEQKGEQKEAFRFLNRLLNRRFDEIDSSIVERIKTLSTEELEALGEEFLSFSNVSDLVAWLERNTSS</sequence>
<dbReference type="EMBL" id="JACJQL010000024">
    <property type="protein sequence ID" value="MBD2252930.1"/>
    <property type="molecule type" value="Genomic_DNA"/>
</dbReference>
<evidence type="ECO:0000259" key="1">
    <source>
        <dbReference type="Pfam" id="PF14261"/>
    </source>
</evidence>
<dbReference type="PANTHER" id="PTHR34613:SF1">
    <property type="entry name" value="SLL6017 PROTEIN"/>
    <property type="match status" value="1"/>
</dbReference>
<evidence type="ECO:0000313" key="2">
    <source>
        <dbReference type="EMBL" id="MBD2252930.1"/>
    </source>
</evidence>
<proteinExistence type="predicted"/>
<feature type="domain" description="DUF4351" evidence="1">
    <location>
        <begin position="214"/>
        <end position="272"/>
    </location>
</feature>
<accession>A0ABR8BHD9</accession>
<dbReference type="PANTHER" id="PTHR34613">
    <property type="entry name" value="SLL0800 PROTEIN"/>
    <property type="match status" value="1"/>
</dbReference>
<dbReference type="Pfam" id="PF14261">
    <property type="entry name" value="DUF4351"/>
    <property type="match status" value="1"/>
</dbReference>
<dbReference type="RefSeq" id="WP_190568496.1">
    <property type="nucleotide sequence ID" value="NZ_JACJQL010000024.1"/>
</dbReference>
<comment type="caution">
    <text evidence="2">The sequence shown here is derived from an EMBL/GenBank/DDBJ whole genome shotgun (WGS) entry which is preliminary data.</text>
</comment>
<keyword evidence="3" id="KW-1185">Reference proteome</keyword>